<dbReference type="PROSITE" id="PS00061">
    <property type="entry name" value="ADH_SHORT"/>
    <property type="match status" value="1"/>
</dbReference>
<comment type="similarity">
    <text evidence="1">Belongs to the short-chain dehydrogenases/reductases (SDR) family.</text>
</comment>
<evidence type="ECO:0000313" key="3">
    <source>
        <dbReference type="EMBL" id="MPL67625.1"/>
    </source>
</evidence>
<dbReference type="AlphaFoldDB" id="A0A644TKW2"/>
<name>A0A644TKW2_9ZZZZ</name>
<dbReference type="PRINTS" id="PR00080">
    <property type="entry name" value="SDRFAMILY"/>
</dbReference>
<dbReference type="EMBL" id="VSSQ01000038">
    <property type="protein sequence ID" value="MPL67625.1"/>
    <property type="molecule type" value="Genomic_DNA"/>
</dbReference>
<evidence type="ECO:0000256" key="1">
    <source>
        <dbReference type="ARBA" id="ARBA00006484"/>
    </source>
</evidence>
<dbReference type="Gene3D" id="3.40.50.720">
    <property type="entry name" value="NAD(P)-binding Rossmann-like Domain"/>
    <property type="match status" value="1"/>
</dbReference>
<organism evidence="3">
    <name type="scientific">bioreactor metagenome</name>
    <dbReference type="NCBI Taxonomy" id="1076179"/>
    <lineage>
        <taxon>unclassified sequences</taxon>
        <taxon>metagenomes</taxon>
        <taxon>ecological metagenomes</taxon>
    </lineage>
</organism>
<dbReference type="PANTHER" id="PTHR24321">
    <property type="entry name" value="DEHYDROGENASES, SHORT CHAIN"/>
    <property type="match status" value="1"/>
</dbReference>
<proteinExistence type="inferred from homology"/>
<dbReference type="InterPro" id="IPR020904">
    <property type="entry name" value="Sc_DH/Rdtase_CS"/>
</dbReference>
<dbReference type="PRINTS" id="PR00081">
    <property type="entry name" value="GDHRDH"/>
</dbReference>
<protein>
    <submittedName>
        <fullName evidence="3">Cyclopentanol dehydrogenase</fullName>
        <ecNumber evidence="3">1.1.1.163</ecNumber>
    </submittedName>
</protein>
<dbReference type="Pfam" id="PF13561">
    <property type="entry name" value="adh_short_C2"/>
    <property type="match status" value="1"/>
</dbReference>
<accession>A0A644TKW2</accession>
<dbReference type="FunFam" id="3.40.50.720:FF:000084">
    <property type="entry name" value="Short-chain dehydrogenase reductase"/>
    <property type="match status" value="1"/>
</dbReference>
<keyword evidence="2 3" id="KW-0560">Oxidoreductase</keyword>
<sequence>MPQTRKVAIVTGGTGGIGKAICQKLLEDGFIVFACDIQAELGKAVVAELSQFGEVVYQHLDVTDESHWKNIYSKVMETYGRLDLVVNNAGINIRVVIEECSVEQWDRMFQVNVRGPFLSIKHGIPIMRNQGFGQFINMSSVAGLVGYIPTNESYTATKGAVTLLTKSIATRYAKYGIRCNSIHPATVETDLVKKVLSDPRLRDERIADIPLNRLCSPEDVANAVAFLASDKATFINGVQFPVDGGLSAR</sequence>
<evidence type="ECO:0000256" key="2">
    <source>
        <dbReference type="ARBA" id="ARBA00023002"/>
    </source>
</evidence>
<comment type="caution">
    <text evidence="3">The sequence shown here is derived from an EMBL/GenBank/DDBJ whole genome shotgun (WGS) entry which is preliminary data.</text>
</comment>
<dbReference type="SUPFAM" id="SSF51735">
    <property type="entry name" value="NAD(P)-binding Rossmann-fold domains"/>
    <property type="match status" value="1"/>
</dbReference>
<dbReference type="InterPro" id="IPR002347">
    <property type="entry name" value="SDR_fam"/>
</dbReference>
<reference evidence="3" key="1">
    <citation type="submission" date="2019-08" db="EMBL/GenBank/DDBJ databases">
        <authorList>
            <person name="Kucharzyk K."/>
            <person name="Murdoch R.W."/>
            <person name="Higgins S."/>
            <person name="Loffler F."/>
        </authorList>
    </citation>
    <scope>NUCLEOTIDE SEQUENCE</scope>
</reference>
<dbReference type="EC" id="1.1.1.163" evidence="3"/>
<dbReference type="PANTHER" id="PTHR24321:SF15">
    <property type="entry name" value="OXIDOREDUCTASE UCPA"/>
    <property type="match status" value="1"/>
</dbReference>
<dbReference type="NCBIfam" id="NF005559">
    <property type="entry name" value="PRK07231.1"/>
    <property type="match status" value="1"/>
</dbReference>
<dbReference type="GO" id="GO:0055041">
    <property type="term" value="F:cyclopentanol dehydrogenase activity"/>
    <property type="evidence" value="ECO:0007669"/>
    <property type="project" value="UniProtKB-EC"/>
</dbReference>
<dbReference type="InterPro" id="IPR036291">
    <property type="entry name" value="NAD(P)-bd_dom_sf"/>
</dbReference>
<gene>
    <name evidence="3" type="primary">cpnA_2</name>
    <name evidence="3" type="ORF">SDC9_13323</name>
</gene>